<dbReference type="EMBL" id="CAADFA010000786">
    <property type="protein sequence ID" value="VFJ74383.1"/>
    <property type="molecule type" value="Genomic_DNA"/>
</dbReference>
<keyword evidence="1 10" id="KW-1003">Cell membrane</keyword>
<dbReference type="GO" id="GO:0005886">
    <property type="term" value="C:plasma membrane"/>
    <property type="evidence" value="ECO:0007669"/>
    <property type="project" value="UniProtKB-SubCell"/>
</dbReference>
<evidence type="ECO:0000256" key="5">
    <source>
        <dbReference type="ARBA" id="ARBA00023134"/>
    </source>
</evidence>
<dbReference type="SMART" id="SM00962">
    <property type="entry name" value="SRP54"/>
    <property type="match status" value="1"/>
</dbReference>
<feature type="binding site" evidence="10">
    <location>
        <begin position="228"/>
        <end position="235"/>
    </location>
    <ligand>
        <name>GTP</name>
        <dbReference type="ChEBI" id="CHEBI:37565"/>
    </ligand>
</feature>
<dbReference type="GO" id="GO:0005737">
    <property type="term" value="C:cytoplasm"/>
    <property type="evidence" value="ECO:0007669"/>
    <property type="project" value="UniProtKB-SubCell"/>
</dbReference>
<comment type="subunit">
    <text evidence="10">Part of the signal recognition particle protein translocation system, which is composed of SRP and FtsY. SRP is a ribonucleoprotein composed of Ffh and a 4.5S RNA molecule.</text>
</comment>
<dbReference type="GO" id="GO:0005525">
    <property type="term" value="F:GTP binding"/>
    <property type="evidence" value="ECO:0007669"/>
    <property type="project" value="UniProtKB-UniRule"/>
</dbReference>
<feature type="domain" description="SRP54-type proteins GTP-binding" evidence="12">
    <location>
        <begin position="395"/>
        <end position="408"/>
    </location>
</feature>
<feature type="binding site" evidence="10">
    <location>
        <begin position="374"/>
        <end position="377"/>
    </location>
    <ligand>
        <name>GTP</name>
        <dbReference type="ChEBI" id="CHEBI:37565"/>
    </ligand>
</feature>
<dbReference type="EC" id="3.6.5.4" evidence="10"/>
<gene>
    <name evidence="10" type="primary">ftsY</name>
    <name evidence="13" type="ORF">BECKFM1743A_GA0114220_107741</name>
    <name evidence="15" type="ORF">BECKFM1743B_GA0114221_107691</name>
    <name evidence="14" type="ORF">BECKFM1743C_GA0114222_107861</name>
</gene>
<evidence type="ECO:0000256" key="6">
    <source>
        <dbReference type="ARBA" id="ARBA00023136"/>
    </source>
</evidence>
<dbReference type="EMBL" id="CAADEZ010000774">
    <property type="protein sequence ID" value="VFJ74342.1"/>
    <property type="molecule type" value="Genomic_DNA"/>
</dbReference>
<accession>A0A450TY71</accession>
<reference evidence="13" key="1">
    <citation type="submission" date="2019-02" db="EMBL/GenBank/DDBJ databases">
        <authorList>
            <person name="Gruber-Vodicka R. H."/>
            <person name="Seah K. B. B."/>
        </authorList>
    </citation>
    <scope>NUCLEOTIDE SEQUENCE</scope>
    <source>
        <strain evidence="13">BECK_BZ163</strain>
        <strain evidence="15">BECK_BZ164</strain>
        <strain evidence="14">BECK_BZ165</strain>
    </source>
</reference>
<dbReference type="PROSITE" id="PS00300">
    <property type="entry name" value="SRP54"/>
    <property type="match status" value="1"/>
</dbReference>
<dbReference type="EMBL" id="CAADFL010000769">
    <property type="protein sequence ID" value="VFK21240.1"/>
    <property type="molecule type" value="Genomic_DNA"/>
</dbReference>
<dbReference type="GO" id="GO:0003924">
    <property type="term" value="F:GTPase activity"/>
    <property type="evidence" value="ECO:0007669"/>
    <property type="project" value="UniProtKB-UniRule"/>
</dbReference>
<evidence type="ECO:0000256" key="8">
    <source>
        <dbReference type="ARBA" id="ARBA00048027"/>
    </source>
</evidence>
<organism evidence="13">
    <name type="scientific">Candidatus Kentrum sp. FM</name>
    <dbReference type="NCBI Taxonomy" id="2126340"/>
    <lineage>
        <taxon>Bacteria</taxon>
        <taxon>Pseudomonadati</taxon>
        <taxon>Pseudomonadota</taxon>
        <taxon>Gammaproteobacteria</taxon>
        <taxon>Candidatus Kentrum</taxon>
    </lineage>
</organism>
<dbReference type="PANTHER" id="PTHR43134">
    <property type="entry name" value="SIGNAL RECOGNITION PARTICLE RECEPTOR SUBUNIT ALPHA"/>
    <property type="match status" value="1"/>
</dbReference>
<feature type="compositionally biased region" description="Basic and acidic residues" evidence="11">
    <location>
        <begin position="66"/>
        <end position="83"/>
    </location>
</feature>
<evidence type="ECO:0000256" key="9">
    <source>
        <dbReference type="ARBA" id="ARBA00053570"/>
    </source>
</evidence>
<dbReference type="AlphaFoldDB" id="A0A450TY71"/>
<dbReference type="SMART" id="SM00382">
    <property type="entry name" value="AAA"/>
    <property type="match status" value="1"/>
</dbReference>
<feature type="compositionally biased region" description="Basic and acidic residues" evidence="11">
    <location>
        <begin position="96"/>
        <end position="114"/>
    </location>
</feature>
<name>A0A450TY71_9GAMM</name>
<dbReference type="InterPro" id="IPR000897">
    <property type="entry name" value="SRP54_GTPase_dom"/>
</dbReference>
<dbReference type="InterPro" id="IPR042101">
    <property type="entry name" value="SRP54_N_sf"/>
</dbReference>
<feature type="compositionally biased region" description="Basic residues" evidence="11">
    <location>
        <begin position="1"/>
        <end position="11"/>
    </location>
</feature>
<dbReference type="NCBIfam" id="TIGR00064">
    <property type="entry name" value="ftsY"/>
    <property type="match status" value="1"/>
</dbReference>
<dbReference type="Pfam" id="PF00448">
    <property type="entry name" value="SRP54"/>
    <property type="match status" value="1"/>
</dbReference>
<dbReference type="SUPFAM" id="SSF47364">
    <property type="entry name" value="Domain of the SRP/SRP receptor G-proteins"/>
    <property type="match status" value="1"/>
</dbReference>
<comment type="subcellular location">
    <subcellularLocation>
        <location evidence="10">Cell membrane</location>
        <topology evidence="10">Peripheral membrane protein</topology>
        <orientation evidence="10">Cytoplasmic side</orientation>
    </subcellularLocation>
    <subcellularLocation>
        <location evidence="10">Cytoplasm</location>
    </subcellularLocation>
</comment>
<keyword evidence="5 10" id="KW-0342">GTP-binding</keyword>
<dbReference type="GO" id="GO:0005047">
    <property type="term" value="F:signal recognition particle binding"/>
    <property type="evidence" value="ECO:0007669"/>
    <property type="project" value="TreeGrafter"/>
</dbReference>
<comment type="catalytic activity">
    <reaction evidence="8 10">
        <text>GTP + H2O = GDP + phosphate + H(+)</text>
        <dbReference type="Rhea" id="RHEA:19669"/>
        <dbReference type="ChEBI" id="CHEBI:15377"/>
        <dbReference type="ChEBI" id="CHEBI:15378"/>
        <dbReference type="ChEBI" id="CHEBI:37565"/>
        <dbReference type="ChEBI" id="CHEBI:43474"/>
        <dbReference type="ChEBI" id="CHEBI:58189"/>
        <dbReference type="EC" id="3.6.5.4"/>
    </reaction>
</comment>
<evidence type="ECO:0000313" key="15">
    <source>
        <dbReference type="EMBL" id="VFK21240.1"/>
    </source>
</evidence>
<evidence type="ECO:0000256" key="7">
    <source>
        <dbReference type="ARBA" id="ARBA00023170"/>
    </source>
</evidence>
<evidence type="ECO:0000256" key="11">
    <source>
        <dbReference type="SAM" id="MobiDB-lite"/>
    </source>
</evidence>
<dbReference type="FunFam" id="3.40.50.300:FF:000053">
    <property type="entry name" value="Signal recognition particle receptor FtsY"/>
    <property type="match status" value="1"/>
</dbReference>
<dbReference type="InterPro" id="IPR003593">
    <property type="entry name" value="AAA+_ATPase"/>
</dbReference>
<dbReference type="Pfam" id="PF02881">
    <property type="entry name" value="SRP54_N"/>
    <property type="match status" value="1"/>
</dbReference>
<evidence type="ECO:0000259" key="12">
    <source>
        <dbReference type="PROSITE" id="PS00300"/>
    </source>
</evidence>
<dbReference type="InterPro" id="IPR036225">
    <property type="entry name" value="SRP/SRP_N"/>
</dbReference>
<evidence type="ECO:0000256" key="10">
    <source>
        <dbReference type="HAMAP-Rule" id="MF_00920"/>
    </source>
</evidence>
<evidence type="ECO:0000256" key="3">
    <source>
        <dbReference type="ARBA" id="ARBA00022741"/>
    </source>
</evidence>
<dbReference type="HAMAP" id="MF_00920">
    <property type="entry name" value="FtsY"/>
    <property type="match status" value="1"/>
</dbReference>
<dbReference type="PANTHER" id="PTHR43134:SF1">
    <property type="entry name" value="SIGNAL RECOGNITION PARTICLE RECEPTOR SUBUNIT ALPHA"/>
    <property type="match status" value="1"/>
</dbReference>
<dbReference type="GO" id="GO:0006614">
    <property type="term" value="P:SRP-dependent cotranslational protein targeting to membrane"/>
    <property type="evidence" value="ECO:0007669"/>
    <property type="project" value="InterPro"/>
</dbReference>
<proteinExistence type="inferred from homology"/>
<evidence type="ECO:0000313" key="14">
    <source>
        <dbReference type="EMBL" id="VFJ74383.1"/>
    </source>
</evidence>
<evidence type="ECO:0000256" key="1">
    <source>
        <dbReference type="ARBA" id="ARBA00022475"/>
    </source>
</evidence>
<evidence type="ECO:0000313" key="13">
    <source>
        <dbReference type="EMBL" id="VFJ74342.1"/>
    </source>
</evidence>
<evidence type="ECO:0000256" key="2">
    <source>
        <dbReference type="ARBA" id="ARBA00022490"/>
    </source>
</evidence>
<keyword evidence="2 10" id="KW-0963">Cytoplasm</keyword>
<keyword evidence="3 10" id="KW-0547">Nucleotide-binding</keyword>
<dbReference type="Gene3D" id="1.20.120.140">
    <property type="entry name" value="Signal recognition particle SRP54, nucleotide-binding domain"/>
    <property type="match status" value="1"/>
</dbReference>
<sequence>MAFSLFKRKKDKPGETPAAELDAQNPLEPGADAESPAEPDRTDPDITGSKPSVEPGPGGENSAVERQSDAEPKKKFGIFDRFKGASAQSDPDNSGSDDKGGNDVRIESDTETGPKKKPGMFTRLKSALGRTRTGLVDNLADFLGRRKTVDGDLIEEIETLLLTADVGIDATQRITDDIAQRLKRRQLDDTKAVFTALRENMSEILAPVGLPLIIPENRTEPFVILVVGVNGAGKTTTIGKLAKRLQADGLRVMLAAGDTFRAAAVEQIEAWGERNDVPVIAQKTGADSASVIYDALQSAKARQFDVLIADTAGRLHTQVNLMEELKKVRRVITKLDDSAPHETLLVLDAGTGQNALAQARQFHEALGLTGIALTKLDGTAKGGIIFAIAQQLVLPIRFIGVGEGIDDLREFHAGEFIDALFSQ</sequence>
<dbReference type="CDD" id="cd17874">
    <property type="entry name" value="FtsY"/>
    <property type="match status" value="1"/>
</dbReference>
<dbReference type="InterPro" id="IPR027417">
    <property type="entry name" value="P-loop_NTPase"/>
</dbReference>
<dbReference type="Gene3D" id="3.40.50.300">
    <property type="entry name" value="P-loop containing nucleotide triphosphate hydrolases"/>
    <property type="match status" value="1"/>
</dbReference>
<dbReference type="InterPro" id="IPR004390">
    <property type="entry name" value="SR_rcpt_FtsY"/>
</dbReference>
<keyword evidence="4 10" id="KW-0378">Hydrolase</keyword>
<dbReference type="InterPro" id="IPR013822">
    <property type="entry name" value="Signal_recog_particl_SRP54_hlx"/>
</dbReference>
<feature type="binding site" evidence="10">
    <location>
        <begin position="310"/>
        <end position="314"/>
    </location>
    <ligand>
        <name>GTP</name>
        <dbReference type="ChEBI" id="CHEBI:37565"/>
    </ligand>
</feature>
<comment type="function">
    <text evidence="9 10">Involved in targeting and insertion of nascent membrane proteins into the cytoplasmic membrane. Acts as a receptor for the complex formed by the signal recognition particle (SRP) and the ribosome-nascent chain (RNC). Interaction with SRP-RNC leads to the transfer of the RNC complex to the Sec translocase for insertion into the membrane, the hydrolysis of GTP by both Ffh and FtsY, and the dissociation of the SRP-FtsY complex into the individual components.</text>
</comment>
<keyword evidence="6 10" id="KW-0472">Membrane</keyword>
<dbReference type="FunFam" id="1.20.120.140:FF:000002">
    <property type="entry name" value="Signal recognition particle receptor FtsY"/>
    <property type="match status" value="1"/>
</dbReference>
<protein>
    <recommendedName>
        <fullName evidence="10">Signal recognition particle receptor FtsY</fullName>
        <shortName evidence="10">SRP receptor</shortName>
        <ecNumber evidence="10">3.6.5.4</ecNumber>
    </recommendedName>
</protein>
<keyword evidence="7 10" id="KW-0675">Receptor</keyword>
<dbReference type="SUPFAM" id="SSF52540">
    <property type="entry name" value="P-loop containing nucleoside triphosphate hydrolases"/>
    <property type="match status" value="1"/>
</dbReference>
<evidence type="ECO:0000256" key="4">
    <source>
        <dbReference type="ARBA" id="ARBA00022801"/>
    </source>
</evidence>
<comment type="similarity">
    <text evidence="10">Belongs to the GTP-binding SRP family. FtsY subfamily.</text>
</comment>
<feature type="region of interest" description="Disordered" evidence="11">
    <location>
        <begin position="1"/>
        <end position="121"/>
    </location>
</feature>
<dbReference type="SMART" id="SM00963">
    <property type="entry name" value="SRP54_N"/>
    <property type="match status" value="1"/>
</dbReference>